<dbReference type="AlphaFoldDB" id="A0A2P7ZDA5"/>
<dbReference type="InterPro" id="IPR036188">
    <property type="entry name" value="FAD/NAD-bd_sf"/>
</dbReference>
<dbReference type="GO" id="GO:0006338">
    <property type="term" value="P:chromatin remodeling"/>
    <property type="evidence" value="ECO:0007669"/>
    <property type="project" value="TreeGrafter"/>
</dbReference>
<dbReference type="Proteomes" id="UP000243723">
    <property type="component" value="Unassembled WGS sequence"/>
</dbReference>
<dbReference type="GO" id="GO:0016491">
    <property type="term" value="F:oxidoreductase activity"/>
    <property type="evidence" value="ECO:0007669"/>
    <property type="project" value="UniProtKB-KW"/>
</dbReference>
<proteinExistence type="inferred from homology"/>
<reference evidence="5 6" key="1">
    <citation type="submission" date="2017-05" db="EMBL/GenBank/DDBJ databases">
        <title>Draft genome sequence of Elsinoe australis.</title>
        <authorList>
            <person name="Cheng Q."/>
        </authorList>
    </citation>
    <scope>NUCLEOTIDE SEQUENCE [LARGE SCALE GENOMIC DNA]</scope>
    <source>
        <strain evidence="5 6">NL1</strain>
    </source>
</reference>
<comment type="caution">
    <text evidence="5">The sequence shown here is derived from an EMBL/GenBank/DDBJ whole genome shotgun (WGS) entry which is preliminary data.</text>
</comment>
<dbReference type="GO" id="GO:0003682">
    <property type="term" value="F:chromatin binding"/>
    <property type="evidence" value="ECO:0007669"/>
    <property type="project" value="TreeGrafter"/>
</dbReference>
<feature type="region of interest" description="Disordered" evidence="3">
    <location>
        <begin position="28"/>
        <end position="52"/>
    </location>
</feature>
<dbReference type="OrthoDB" id="7777654at2759"/>
<dbReference type="SUPFAM" id="SSF51905">
    <property type="entry name" value="FAD/NAD(P)-binding domain"/>
    <property type="match status" value="1"/>
</dbReference>
<evidence type="ECO:0000259" key="4">
    <source>
        <dbReference type="Pfam" id="PF01593"/>
    </source>
</evidence>
<accession>A0A2P7ZDA5</accession>
<protein>
    <recommendedName>
        <fullName evidence="4">Amine oxidase domain-containing protein</fullName>
    </recommendedName>
</protein>
<dbReference type="EMBL" id="NHZQ01000236">
    <property type="protein sequence ID" value="PSK46207.1"/>
    <property type="molecule type" value="Genomic_DNA"/>
</dbReference>
<evidence type="ECO:0000256" key="2">
    <source>
        <dbReference type="ARBA" id="ARBA00023002"/>
    </source>
</evidence>
<dbReference type="InterPro" id="IPR050281">
    <property type="entry name" value="Flavin_monoamine_oxidase"/>
</dbReference>
<keyword evidence="6" id="KW-1185">Reference proteome</keyword>
<dbReference type="InterPro" id="IPR002937">
    <property type="entry name" value="Amino_oxidase"/>
</dbReference>
<organism evidence="5 6">
    <name type="scientific">Elsinoe australis</name>
    <dbReference type="NCBI Taxonomy" id="40998"/>
    <lineage>
        <taxon>Eukaryota</taxon>
        <taxon>Fungi</taxon>
        <taxon>Dikarya</taxon>
        <taxon>Ascomycota</taxon>
        <taxon>Pezizomycotina</taxon>
        <taxon>Dothideomycetes</taxon>
        <taxon>Dothideomycetidae</taxon>
        <taxon>Myriangiales</taxon>
        <taxon>Elsinoaceae</taxon>
        <taxon>Elsinoe</taxon>
    </lineage>
</organism>
<dbReference type="STRING" id="40998.A0A2P7ZDA5"/>
<dbReference type="Gene3D" id="3.50.50.60">
    <property type="entry name" value="FAD/NAD(P)-binding domain"/>
    <property type="match status" value="2"/>
</dbReference>
<evidence type="ECO:0000256" key="1">
    <source>
        <dbReference type="ARBA" id="ARBA00005995"/>
    </source>
</evidence>
<keyword evidence="2" id="KW-0560">Oxidoreductase</keyword>
<dbReference type="Gene3D" id="3.90.660.10">
    <property type="match status" value="1"/>
</dbReference>
<evidence type="ECO:0000256" key="3">
    <source>
        <dbReference type="SAM" id="MobiDB-lite"/>
    </source>
</evidence>
<gene>
    <name evidence="5" type="ORF">B9Z65_5175</name>
</gene>
<feature type="domain" description="Amine oxidase" evidence="4">
    <location>
        <begin position="69"/>
        <end position="563"/>
    </location>
</feature>
<dbReference type="PANTHER" id="PTHR10742:SF386">
    <property type="entry name" value="LYSINE-SPECIFIC HISTONE DEMETHYLASE 1A"/>
    <property type="match status" value="1"/>
</dbReference>
<name>A0A2P7ZDA5_9PEZI</name>
<dbReference type="Pfam" id="PF01593">
    <property type="entry name" value="Amino_oxidase"/>
    <property type="match status" value="1"/>
</dbReference>
<dbReference type="PANTHER" id="PTHR10742">
    <property type="entry name" value="FLAVIN MONOAMINE OXIDASE"/>
    <property type="match status" value="1"/>
</dbReference>
<evidence type="ECO:0000313" key="6">
    <source>
        <dbReference type="Proteomes" id="UP000243723"/>
    </source>
</evidence>
<dbReference type="GO" id="GO:0050660">
    <property type="term" value="F:flavin adenine dinucleotide binding"/>
    <property type="evidence" value="ECO:0007669"/>
    <property type="project" value="TreeGrafter"/>
</dbReference>
<evidence type="ECO:0000313" key="5">
    <source>
        <dbReference type="EMBL" id="PSK46207.1"/>
    </source>
</evidence>
<dbReference type="Gene3D" id="1.10.10.1620">
    <property type="match status" value="1"/>
</dbReference>
<comment type="similarity">
    <text evidence="1">Belongs to the flavin monoamine oxidase family.</text>
</comment>
<sequence>MSEVPSFRAAYARYVLNSHLREKYNSLPNNVNVSKLPPKPLEDRPNFQGSEPSNEINNVRVCIVGAGAAGLAVAIKLHIAGFTNVTILEASDRHGGRCYSYPFQSGDPCPHNYYDVGAMRIPKIQTMQRRDAITFNMVDYLNDPKQGLKPEDQVKLVEYIYNAHCEPTMYFYHPSAPDNQRFEDFMFKPGEGILPMNNFVDPTTLQPTKDFDAAFAAYMQSTDRPDNYSTRGFLTSKGWAFNDIELAETLDTSTGLFDQAFMETICDYYDFKAAAITNADWYRVEGGMSKLTDAMYKVATNQGAGVTFNTSVTNMSRNGGKVDVTSLNTQSGTLSTDSYDAVFNTTTFGALQRMDLSGLDLNQNQLIGIRALSYDRATKIAIKFSQPWWKAIMPEPAPHDPPYPNYTFGGVSSTDLPVSNVVYPSWDDGNDTAHTIIVSYSWAQDATRMASLVADQNVEKQDKSDPLIRLIFANLAKLWASVPGAENLMSTLNTTYQTHHAFAWSHDPHATGGFALFGPGQFSNMYEQFTKPLCGGKVMICGEAVSAHHAWISGALDSAYNAVVTWLECNENTQGQVALKDSVVGGGKGEHPAEVDETLVYWNAKLRDVHLGEEVSRSDSKVLGK</sequence>
<dbReference type="SUPFAM" id="SSF54373">
    <property type="entry name" value="FAD-linked reductases, C-terminal domain"/>
    <property type="match status" value="1"/>
</dbReference>